<keyword evidence="7" id="KW-0479">Metal-binding</keyword>
<dbReference type="PANTHER" id="PTHR30529:SF3">
    <property type="entry name" value="CYTOCHROME B561 HOMOLOG 1"/>
    <property type="match status" value="1"/>
</dbReference>
<gene>
    <name evidence="15" type="primary">yodB</name>
    <name evidence="15" type="ORF">ACCAA_130122</name>
</gene>
<accession>A0A1A8XHK0</accession>
<keyword evidence="6 13" id="KW-0812">Transmembrane</keyword>
<organism evidence="15 16">
    <name type="scientific">Candidatus Accumulibacter aalborgensis</name>
    <dbReference type="NCBI Taxonomy" id="1860102"/>
    <lineage>
        <taxon>Bacteria</taxon>
        <taxon>Pseudomonadati</taxon>
        <taxon>Pseudomonadota</taxon>
        <taxon>Betaproteobacteria</taxon>
        <taxon>Candidatus Accumulibacter</taxon>
    </lineage>
</organism>
<dbReference type="GO" id="GO:0020037">
    <property type="term" value="F:heme binding"/>
    <property type="evidence" value="ECO:0007669"/>
    <property type="project" value="TreeGrafter"/>
</dbReference>
<feature type="transmembrane region" description="Helical" evidence="13">
    <location>
        <begin position="52"/>
        <end position="75"/>
    </location>
</feature>
<evidence type="ECO:0000256" key="8">
    <source>
        <dbReference type="ARBA" id="ARBA00022982"/>
    </source>
</evidence>
<feature type="transmembrane region" description="Helical" evidence="13">
    <location>
        <begin position="12"/>
        <end position="32"/>
    </location>
</feature>
<keyword evidence="8" id="KW-0249">Electron transport</keyword>
<dbReference type="PROSITE" id="PS51257">
    <property type="entry name" value="PROKAR_LIPOPROTEIN"/>
    <property type="match status" value="1"/>
</dbReference>
<comment type="cofactor">
    <cofactor evidence="1">
        <name>heme b</name>
        <dbReference type="ChEBI" id="CHEBI:60344"/>
    </cofactor>
</comment>
<evidence type="ECO:0000313" key="16">
    <source>
        <dbReference type="Proteomes" id="UP000199169"/>
    </source>
</evidence>
<keyword evidence="16" id="KW-1185">Reference proteome</keyword>
<dbReference type="SUPFAM" id="SSF81342">
    <property type="entry name" value="Transmembrane di-heme cytochromes"/>
    <property type="match status" value="1"/>
</dbReference>
<keyword evidence="4" id="KW-1003">Cell membrane</keyword>
<dbReference type="STRING" id="1860102.ACCAA_130122"/>
<keyword evidence="3" id="KW-0813">Transport</keyword>
<keyword evidence="5" id="KW-0349">Heme</keyword>
<dbReference type="InterPro" id="IPR011577">
    <property type="entry name" value="Cyt_b561_bac/Ni-Hgenase"/>
</dbReference>
<dbReference type="Pfam" id="PF01292">
    <property type="entry name" value="Ni_hydr_CYTB"/>
    <property type="match status" value="1"/>
</dbReference>
<evidence type="ECO:0000256" key="7">
    <source>
        <dbReference type="ARBA" id="ARBA00022723"/>
    </source>
</evidence>
<evidence type="ECO:0000256" key="1">
    <source>
        <dbReference type="ARBA" id="ARBA00001970"/>
    </source>
</evidence>
<dbReference type="EMBL" id="FLQX01000035">
    <property type="protein sequence ID" value="SBT04171.1"/>
    <property type="molecule type" value="Genomic_DNA"/>
</dbReference>
<evidence type="ECO:0000256" key="11">
    <source>
        <dbReference type="ARBA" id="ARBA00023136"/>
    </source>
</evidence>
<dbReference type="GO" id="GO:0005886">
    <property type="term" value="C:plasma membrane"/>
    <property type="evidence" value="ECO:0007669"/>
    <property type="project" value="UniProtKB-SubCell"/>
</dbReference>
<evidence type="ECO:0000256" key="3">
    <source>
        <dbReference type="ARBA" id="ARBA00022448"/>
    </source>
</evidence>
<feature type="transmembrane region" description="Helical" evidence="13">
    <location>
        <begin position="95"/>
        <end position="116"/>
    </location>
</feature>
<evidence type="ECO:0000256" key="4">
    <source>
        <dbReference type="ARBA" id="ARBA00022475"/>
    </source>
</evidence>
<feature type="transmembrane region" description="Helical" evidence="13">
    <location>
        <begin position="150"/>
        <end position="169"/>
    </location>
</feature>
<keyword evidence="11 13" id="KW-0472">Membrane</keyword>
<dbReference type="GO" id="GO:0022904">
    <property type="term" value="P:respiratory electron transport chain"/>
    <property type="evidence" value="ECO:0007669"/>
    <property type="project" value="InterPro"/>
</dbReference>
<reference evidence="15 16" key="1">
    <citation type="submission" date="2016-06" db="EMBL/GenBank/DDBJ databases">
        <authorList>
            <person name="Kjaerup R.B."/>
            <person name="Dalgaard T.S."/>
            <person name="Juul-Madsen H.R."/>
        </authorList>
    </citation>
    <scope>NUCLEOTIDE SEQUENCE [LARGE SCALE GENOMIC DNA]</scope>
    <source>
        <strain evidence="15">3</strain>
    </source>
</reference>
<dbReference type="RefSeq" id="WP_186405869.1">
    <property type="nucleotide sequence ID" value="NZ_FLQX01000035.1"/>
</dbReference>
<evidence type="ECO:0000256" key="9">
    <source>
        <dbReference type="ARBA" id="ARBA00022989"/>
    </source>
</evidence>
<evidence type="ECO:0000256" key="6">
    <source>
        <dbReference type="ARBA" id="ARBA00022692"/>
    </source>
</evidence>
<protein>
    <submittedName>
        <fullName evidence="15">Cytochrome b561 homolog 1</fullName>
    </submittedName>
</protein>
<dbReference type="AlphaFoldDB" id="A0A1A8XHK0"/>
<name>A0A1A8XHK0_9PROT</name>
<dbReference type="InterPro" id="IPR016174">
    <property type="entry name" value="Di-haem_cyt_TM"/>
</dbReference>
<sequence length="182" mass="20538">MNWRNSTDRYGSLSIGLHWLVLLLFVGVYACIELRDFFPKGSDPREALKTWHFMLGLSVLVLGLLRLMLHLTAVVPRIEPNPPQWQRRSARLMHLALYALMIGMPLAGWLLLSAAGKPIPFFGLQLPALIAESKSVASLIKEVHETVGTVGYFLIALHAAAALFHHYFVRDNTLRRMLPSRD</sequence>
<dbReference type="InterPro" id="IPR052168">
    <property type="entry name" value="Cytochrome_b561_oxidase"/>
</dbReference>
<dbReference type="Proteomes" id="UP000199169">
    <property type="component" value="Unassembled WGS sequence"/>
</dbReference>
<evidence type="ECO:0000256" key="5">
    <source>
        <dbReference type="ARBA" id="ARBA00022617"/>
    </source>
</evidence>
<evidence type="ECO:0000259" key="14">
    <source>
        <dbReference type="Pfam" id="PF01292"/>
    </source>
</evidence>
<proteinExistence type="inferred from homology"/>
<evidence type="ECO:0000256" key="10">
    <source>
        <dbReference type="ARBA" id="ARBA00023004"/>
    </source>
</evidence>
<evidence type="ECO:0000256" key="13">
    <source>
        <dbReference type="SAM" id="Phobius"/>
    </source>
</evidence>
<dbReference type="GO" id="GO:0046872">
    <property type="term" value="F:metal ion binding"/>
    <property type="evidence" value="ECO:0007669"/>
    <property type="project" value="UniProtKB-KW"/>
</dbReference>
<keyword evidence="10" id="KW-0408">Iron</keyword>
<dbReference type="GO" id="GO:0009055">
    <property type="term" value="F:electron transfer activity"/>
    <property type="evidence" value="ECO:0007669"/>
    <property type="project" value="InterPro"/>
</dbReference>
<evidence type="ECO:0000256" key="12">
    <source>
        <dbReference type="ARBA" id="ARBA00037975"/>
    </source>
</evidence>
<comment type="subcellular location">
    <subcellularLocation>
        <location evidence="2">Cell membrane</location>
        <topology evidence="2">Multi-pass membrane protein</topology>
    </subcellularLocation>
</comment>
<keyword evidence="9 13" id="KW-1133">Transmembrane helix</keyword>
<evidence type="ECO:0000313" key="15">
    <source>
        <dbReference type="EMBL" id="SBT04171.1"/>
    </source>
</evidence>
<dbReference type="PANTHER" id="PTHR30529">
    <property type="entry name" value="CYTOCHROME B561"/>
    <property type="match status" value="1"/>
</dbReference>
<comment type="similarity">
    <text evidence="12">Belongs to the cytochrome b561 family.</text>
</comment>
<feature type="domain" description="Cytochrome b561 bacterial/Ni-hydrogenase" evidence="14">
    <location>
        <begin position="9"/>
        <end position="179"/>
    </location>
</feature>
<evidence type="ECO:0000256" key="2">
    <source>
        <dbReference type="ARBA" id="ARBA00004651"/>
    </source>
</evidence>